<dbReference type="EMBL" id="CAJOBC010083242">
    <property type="protein sequence ID" value="CAF4298771.1"/>
    <property type="molecule type" value="Genomic_DNA"/>
</dbReference>
<keyword evidence="4" id="KW-1133">Transmembrane helix</keyword>
<dbReference type="EMBL" id="CAJNOQ010017817">
    <property type="protein sequence ID" value="CAF1408973.1"/>
    <property type="molecule type" value="Genomic_DNA"/>
</dbReference>
<evidence type="ECO:0000313" key="6">
    <source>
        <dbReference type="EMBL" id="CAF1408973.1"/>
    </source>
</evidence>
<evidence type="ECO:0000256" key="3">
    <source>
        <dbReference type="ARBA" id="ARBA00023235"/>
    </source>
</evidence>
<dbReference type="InterPro" id="IPR016055">
    <property type="entry name" value="A-D-PHexomutase_a/b/a-I/II/III"/>
</dbReference>
<dbReference type="GO" id="GO:0005975">
    <property type="term" value="P:carbohydrate metabolic process"/>
    <property type="evidence" value="ECO:0007669"/>
    <property type="project" value="InterPro"/>
</dbReference>
<keyword evidence="4" id="KW-0472">Membrane</keyword>
<organism evidence="6 8">
    <name type="scientific">Didymodactylos carnosus</name>
    <dbReference type="NCBI Taxonomy" id="1234261"/>
    <lineage>
        <taxon>Eukaryota</taxon>
        <taxon>Metazoa</taxon>
        <taxon>Spiralia</taxon>
        <taxon>Gnathifera</taxon>
        <taxon>Rotifera</taxon>
        <taxon>Eurotatoria</taxon>
        <taxon>Bdelloidea</taxon>
        <taxon>Philodinida</taxon>
        <taxon>Philodinidae</taxon>
        <taxon>Didymodactylos</taxon>
    </lineage>
</organism>
<dbReference type="Proteomes" id="UP000681722">
    <property type="component" value="Unassembled WGS sequence"/>
</dbReference>
<name>A0A815LQ82_9BILA</name>
<dbReference type="InterPro" id="IPR005845">
    <property type="entry name" value="A-D-PHexomutase_a/b/a-II"/>
</dbReference>
<evidence type="ECO:0000256" key="4">
    <source>
        <dbReference type="SAM" id="Phobius"/>
    </source>
</evidence>
<dbReference type="PANTHER" id="PTHR22573">
    <property type="entry name" value="PHOSPHOHEXOMUTASE FAMILY MEMBER"/>
    <property type="match status" value="1"/>
</dbReference>
<evidence type="ECO:0000256" key="1">
    <source>
        <dbReference type="ARBA" id="ARBA00022723"/>
    </source>
</evidence>
<dbReference type="GO" id="GO:0046872">
    <property type="term" value="F:metal ion binding"/>
    <property type="evidence" value="ECO:0007669"/>
    <property type="project" value="UniProtKB-KW"/>
</dbReference>
<accession>A0A815LQ82</accession>
<comment type="caution">
    <text evidence="6">The sequence shown here is derived from an EMBL/GenBank/DDBJ whole genome shotgun (WGS) entry which is preliminary data.</text>
</comment>
<dbReference type="InterPro" id="IPR045244">
    <property type="entry name" value="PGM"/>
</dbReference>
<keyword evidence="8" id="KW-1185">Reference proteome</keyword>
<dbReference type="GO" id="GO:0005829">
    <property type="term" value="C:cytosol"/>
    <property type="evidence" value="ECO:0007669"/>
    <property type="project" value="TreeGrafter"/>
</dbReference>
<evidence type="ECO:0000313" key="7">
    <source>
        <dbReference type="EMBL" id="CAF4298771.1"/>
    </source>
</evidence>
<sequence>MKVVSACFLVFRSGRVRKLMLLLYKKKIGGYLFDGFTRRSWSIESGDKNDFFNSQLFPVFYLRMFTCIVLCGAANGHVYLPEEARDERNEGLWEILSNMSPAHTIDYNQFQIDGRSQPFEIEIIDSVNDYVELMKSIFDFDILKSLLNDEKQHFKIIINAVNGVMGPSTVKNCKPLEDFGSSHPDPNLTYAPELVEDIQHGDYDFGAAFDGDDDRNMILGKKFSFVTPCDSLALLAANLNVIPYFRTHGVSGYARSMPTSGIVDRSMPTSGTSTSDLRLVTHLLMASFIIGLVIVCTIVFRYRRRRLL</sequence>
<dbReference type="AlphaFoldDB" id="A0A815LQ82"/>
<keyword evidence="3" id="KW-0413">Isomerase</keyword>
<reference evidence="6" key="1">
    <citation type="submission" date="2021-02" db="EMBL/GenBank/DDBJ databases">
        <authorList>
            <person name="Nowell W R."/>
        </authorList>
    </citation>
    <scope>NUCLEOTIDE SEQUENCE</scope>
</reference>
<evidence type="ECO:0000259" key="5">
    <source>
        <dbReference type="Pfam" id="PF02879"/>
    </source>
</evidence>
<protein>
    <recommendedName>
        <fullName evidence="5">Alpha-D-phosphohexomutase alpha/beta/alpha domain-containing protein</fullName>
    </recommendedName>
</protein>
<dbReference type="GO" id="GO:0004614">
    <property type="term" value="F:phosphoglucomutase activity"/>
    <property type="evidence" value="ECO:0007669"/>
    <property type="project" value="InterPro"/>
</dbReference>
<keyword evidence="2" id="KW-0460">Magnesium</keyword>
<dbReference type="Proteomes" id="UP000663829">
    <property type="component" value="Unassembled WGS sequence"/>
</dbReference>
<feature type="non-terminal residue" evidence="6">
    <location>
        <position position="1"/>
    </location>
</feature>
<evidence type="ECO:0000313" key="8">
    <source>
        <dbReference type="Proteomes" id="UP000663829"/>
    </source>
</evidence>
<feature type="domain" description="Alpha-D-phosphohexomutase alpha/beta/alpha" evidence="5">
    <location>
        <begin position="168"/>
        <end position="219"/>
    </location>
</feature>
<dbReference type="PANTHER" id="PTHR22573:SF2">
    <property type="entry name" value="PHOSPHOGLUCOMUTASE"/>
    <property type="match status" value="1"/>
</dbReference>
<dbReference type="Pfam" id="PF02879">
    <property type="entry name" value="PGM_PMM_II"/>
    <property type="match status" value="1"/>
</dbReference>
<dbReference type="Gene3D" id="3.40.120.10">
    <property type="entry name" value="Alpha-D-Glucose-1,6-Bisphosphate, subunit A, domain 3"/>
    <property type="match status" value="2"/>
</dbReference>
<evidence type="ECO:0000256" key="2">
    <source>
        <dbReference type="ARBA" id="ARBA00022842"/>
    </source>
</evidence>
<keyword evidence="1" id="KW-0479">Metal-binding</keyword>
<dbReference type="OrthoDB" id="2291at2759"/>
<gene>
    <name evidence="6" type="ORF">GPM918_LOCUS33453</name>
    <name evidence="7" type="ORF">SRO942_LOCUS34139</name>
</gene>
<feature type="transmembrane region" description="Helical" evidence="4">
    <location>
        <begin position="279"/>
        <end position="300"/>
    </location>
</feature>
<keyword evidence="4" id="KW-0812">Transmembrane</keyword>
<dbReference type="SUPFAM" id="SSF53738">
    <property type="entry name" value="Phosphoglucomutase, first 3 domains"/>
    <property type="match status" value="1"/>
</dbReference>
<proteinExistence type="predicted"/>